<sequence length="156" mass="17500">MEKSSIITDIVLTLLVVVPIAYLILHISGRDKKVQKTITNLATSNGLNLSNFEISGNLVLGIDDTHKKLIYSNRKRLEDDFKVVDLAELNECRIKTTHLTKTTLGWVGLELVGKNSKQEIVFYEEENEEGPHIESGACLQLARKWEKLITPLTKAA</sequence>
<dbReference type="Proteomes" id="UP000199321">
    <property type="component" value="Unassembled WGS sequence"/>
</dbReference>
<dbReference type="EMBL" id="FNBA01000001">
    <property type="protein sequence ID" value="SDE46397.1"/>
    <property type="molecule type" value="Genomic_DNA"/>
</dbReference>
<evidence type="ECO:0000256" key="1">
    <source>
        <dbReference type="SAM" id="Phobius"/>
    </source>
</evidence>
<reference evidence="2 3" key="1">
    <citation type="submission" date="2016-10" db="EMBL/GenBank/DDBJ databases">
        <authorList>
            <person name="de Groot N.N."/>
        </authorList>
    </citation>
    <scope>NUCLEOTIDE SEQUENCE [LARGE SCALE GENOMIC DNA]</scope>
    <source>
        <strain evidence="2 3">DSM 16195</strain>
    </source>
</reference>
<accession>A0A1G7D4E2</accession>
<proteinExistence type="predicted"/>
<name>A0A1G7D4E2_9FLAO</name>
<protein>
    <submittedName>
        <fullName evidence="2">Uncharacterized protein</fullName>
    </submittedName>
</protein>
<keyword evidence="3" id="KW-1185">Reference proteome</keyword>
<dbReference type="OrthoDB" id="1447714at2"/>
<feature type="transmembrane region" description="Helical" evidence="1">
    <location>
        <begin position="6"/>
        <end position="25"/>
    </location>
</feature>
<keyword evidence="1" id="KW-0472">Membrane</keyword>
<evidence type="ECO:0000313" key="3">
    <source>
        <dbReference type="Proteomes" id="UP000199321"/>
    </source>
</evidence>
<keyword evidence="1" id="KW-0812">Transmembrane</keyword>
<gene>
    <name evidence="2" type="ORF">SAMN05421855_101763</name>
</gene>
<evidence type="ECO:0000313" key="2">
    <source>
        <dbReference type="EMBL" id="SDE46397.1"/>
    </source>
</evidence>
<keyword evidence="1" id="KW-1133">Transmembrane helix</keyword>
<dbReference type="RefSeq" id="WP_093140687.1">
    <property type="nucleotide sequence ID" value="NZ_BMWO01000001.1"/>
</dbReference>
<dbReference type="STRING" id="227084.SAMN05421855_101763"/>
<dbReference type="AlphaFoldDB" id="A0A1G7D4E2"/>
<organism evidence="2 3">
    <name type="scientific">Ulvibacter litoralis</name>
    <dbReference type="NCBI Taxonomy" id="227084"/>
    <lineage>
        <taxon>Bacteria</taxon>
        <taxon>Pseudomonadati</taxon>
        <taxon>Bacteroidota</taxon>
        <taxon>Flavobacteriia</taxon>
        <taxon>Flavobacteriales</taxon>
        <taxon>Flavobacteriaceae</taxon>
        <taxon>Ulvibacter</taxon>
    </lineage>
</organism>